<evidence type="ECO:0000259" key="3">
    <source>
        <dbReference type="SMART" id="SM00507"/>
    </source>
</evidence>
<dbReference type="RefSeq" id="YP_002922672.1">
    <property type="nucleotide sequence ID" value="NC_012742.1"/>
</dbReference>
<dbReference type="OrthoDB" id="18247at10239"/>
<feature type="domain" description="HNH nuclease" evidence="3">
    <location>
        <begin position="44"/>
        <end position="100"/>
    </location>
</feature>
<dbReference type="EMBL" id="EU717894">
    <property type="protein sequence ID" value="ACE75798.1"/>
    <property type="molecule type" value="Genomic_DNA"/>
</dbReference>
<dbReference type="CDD" id="cd00085">
    <property type="entry name" value="HNHc"/>
    <property type="match status" value="1"/>
</dbReference>
<evidence type="ECO:0000256" key="1">
    <source>
        <dbReference type="ARBA" id="ARBA00022722"/>
    </source>
</evidence>
<reference evidence="4 5" key="1">
    <citation type="journal article" date="2009" name="Appl. Environ. Microbiol.">
        <title>Genomic characterization of the intron-containing T7-like phage phiL7 of Xanthomonas campestris.</title>
        <authorList>
            <person name="Lee C.N."/>
            <person name="Lin J.W."/>
            <person name="Weng S.F."/>
            <person name="Tseng Y.H."/>
        </authorList>
    </citation>
    <scope>NUCLEOTIDE SEQUENCE</scope>
</reference>
<keyword evidence="5" id="KW-1185">Reference proteome</keyword>
<name>C4ML58_9CAUD</name>
<sequence>MGKLSSVPKRIAVVPERLESINSSSWRGKTKGGATARGYTYQWETYRKRFLQCNPLCVYCERVGVTTEASVVDHIIPHQGNQDMFWKPSNHQALCKPCHDSTKAREERALGYRQ</sequence>
<dbReference type="InterPro" id="IPR003615">
    <property type="entry name" value="HNH_nuc"/>
</dbReference>
<keyword evidence="1" id="KW-0540">Nuclease</keyword>
<dbReference type="Gene3D" id="1.10.30.50">
    <property type="match status" value="1"/>
</dbReference>
<dbReference type="InterPro" id="IPR002711">
    <property type="entry name" value="HNH"/>
</dbReference>
<dbReference type="GO" id="GO:0003676">
    <property type="term" value="F:nucleic acid binding"/>
    <property type="evidence" value="ECO:0007669"/>
    <property type="project" value="InterPro"/>
</dbReference>
<protein>
    <submittedName>
        <fullName evidence="4">p58</fullName>
    </submittedName>
</protein>
<dbReference type="GeneID" id="7943882"/>
<dbReference type="Pfam" id="PF01844">
    <property type="entry name" value="HNH"/>
    <property type="match status" value="1"/>
</dbReference>
<dbReference type="PANTHER" id="PTHR41286">
    <property type="entry name" value="HNH NUCLEASE YAJD-RELATED"/>
    <property type="match status" value="1"/>
</dbReference>
<evidence type="ECO:0000256" key="2">
    <source>
        <dbReference type="ARBA" id="ARBA00022801"/>
    </source>
</evidence>
<dbReference type="GO" id="GO:0004519">
    <property type="term" value="F:endonuclease activity"/>
    <property type="evidence" value="ECO:0007669"/>
    <property type="project" value="InterPro"/>
</dbReference>
<dbReference type="Proteomes" id="UP000001480">
    <property type="component" value="Segment"/>
</dbReference>
<dbReference type="GO" id="GO:0016787">
    <property type="term" value="F:hydrolase activity"/>
    <property type="evidence" value="ECO:0007669"/>
    <property type="project" value="UniProtKB-KW"/>
</dbReference>
<organism evidence="4 5">
    <name type="scientific">Xanthomonas phage phiL7</name>
    <dbReference type="NCBI Taxonomy" id="538979"/>
    <lineage>
        <taxon>Viruses</taxon>
        <taxon>Duplodnaviria</taxon>
        <taxon>Heunggongvirae</taxon>
        <taxon>Uroviricota</taxon>
        <taxon>Caudoviricetes</taxon>
        <taxon>Eisenstarkvirus</taxon>
        <taxon>Eisenstarkvirus L7</taxon>
    </lineage>
</organism>
<dbReference type="KEGG" id="vg:7943882"/>
<evidence type="ECO:0000313" key="4">
    <source>
        <dbReference type="EMBL" id="ACE75798.1"/>
    </source>
</evidence>
<dbReference type="PANTHER" id="PTHR41286:SF1">
    <property type="entry name" value="HNH NUCLEASE YAJD-RELATED"/>
    <property type="match status" value="1"/>
</dbReference>
<keyword evidence="2" id="KW-0378">Hydrolase</keyword>
<evidence type="ECO:0000313" key="5">
    <source>
        <dbReference type="Proteomes" id="UP000001480"/>
    </source>
</evidence>
<dbReference type="GO" id="GO:0008270">
    <property type="term" value="F:zinc ion binding"/>
    <property type="evidence" value="ECO:0007669"/>
    <property type="project" value="InterPro"/>
</dbReference>
<proteinExistence type="predicted"/>
<dbReference type="SMART" id="SM00507">
    <property type="entry name" value="HNHc"/>
    <property type="match status" value="1"/>
</dbReference>
<accession>C4ML58</accession>